<name>A0A150HB71_9MICO</name>
<dbReference type="EMBL" id="LQQC01000007">
    <property type="protein sequence ID" value="KXZ59058.1"/>
    <property type="molecule type" value="Genomic_DNA"/>
</dbReference>
<organism evidence="1 2">
    <name type="scientific">Brevibacterium ravenspurgense</name>
    <dbReference type="NCBI Taxonomy" id="479117"/>
    <lineage>
        <taxon>Bacteria</taxon>
        <taxon>Bacillati</taxon>
        <taxon>Actinomycetota</taxon>
        <taxon>Actinomycetes</taxon>
        <taxon>Micrococcales</taxon>
        <taxon>Brevibacteriaceae</taxon>
        <taxon>Brevibacterium</taxon>
    </lineage>
</organism>
<dbReference type="RefSeq" id="WP_062020168.1">
    <property type="nucleotide sequence ID" value="NZ_LQQC01000007.1"/>
</dbReference>
<evidence type="ECO:0000313" key="1">
    <source>
        <dbReference type="EMBL" id="KXZ59058.1"/>
    </source>
</evidence>
<evidence type="ECO:0000313" key="2">
    <source>
        <dbReference type="Proteomes" id="UP000243589"/>
    </source>
</evidence>
<dbReference type="AlphaFoldDB" id="A0A150HB71"/>
<proteinExistence type="predicted"/>
<evidence type="ECO:0008006" key="3">
    <source>
        <dbReference type="Google" id="ProtNLM"/>
    </source>
</evidence>
<gene>
    <name evidence="1" type="ORF">Bravens_00611</name>
</gene>
<dbReference type="Gene3D" id="3.40.960.10">
    <property type="entry name" value="VSR Endonuclease"/>
    <property type="match status" value="1"/>
</dbReference>
<comment type="caution">
    <text evidence="1">The sequence shown here is derived from an EMBL/GenBank/DDBJ whole genome shotgun (WGS) entry which is preliminary data.</text>
</comment>
<keyword evidence="2" id="KW-1185">Reference proteome</keyword>
<accession>A0A150HB71</accession>
<reference evidence="1 2" key="1">
    <citation type="submission" date="2016-01" db="EMBL/GenBank/DDBJ databases">
        <title>Use of Whole Genome Sequencing to ascertain that Brevibacterium massiliense (Roux, Raoult 2009) is a later heterotypic synonym of Brevibacterium ravenspurgense (Mages 2008).</title>
        <authorList>
            <person name="Bernier A.-M."/>
            <person name="Burdz T."/>
            <person name="Huynh C."/>
            <person name="Pachecho A.L."/>
            <person name="Wiebe D."/>
            <person name="Bonner C."/>
            <person name="Bernard K."/>
        </authorList>
    </citation>
    <scope>NUCLEOTIDE SEQUENCE [LARGE SCALE GENOMIC DNA]</scope>
    <source>
        <strain evidence="1 2">CCUG56047</strain>
    </source>
</reference>
<sequence length="277" mass="30793">MVDLFARADAQKRNPAWRKAQTNLHTAKAELIAESAHPDDVLSHSTAALLHGLPIKAVPDAVEMINPNLSRAGATFRRRYRQIGESEIDDWRGFAITNPVRTAVDLAADESIEYGTAVLDAILREAPLQREQLLAQAHEIAEAYGRRAGCARVRSALSFANGLAESYGESVCMVKLRMLGIDNLEQQVEIFDEDGIFVARVDGLIRDKHIIIEFDGAVKYLSTADGGFNGDGDQLLREKEREHQLHRLGYTVVRIMWNDLLGLDRLRARLKALGILS</sequence>
<dbReference type="Proteomes" id="UP000243589">
    <property type="component" value="Unassembled WGS sequence"/>
</dbReference>
<protein>
    <recommendedName>
        <fullName evidence="3">DUF559 domain-containing protein</fullName>
    </recommendedName>
</protein>
<dbReference type="PATRIC" id="fig|479117.4.peg.613"/>